<dbReference type="EMBL" id="JADGJD010000698">
    <property type="protein sequence ID" value="KAJ3049061.1"/>
    <property type="molecule type" value="Genomic_DNA"/>
</dbReference>
<reference evidence="2" key="1">
    <citation type="submission" date="2020-05" db="EMBL/GenBank/DDBJ databases">
        <title>Phylogenomic resolution of chytrid fungi.</title>
        <authorList>
            <person name="Stajich J.E."/>
            <person name="Amses K."/>
            <person name="Simmons R."/>
            <person name="Seto K."/>
            <person name="Myers J."/>
            <person name="Bonds A."/>
            <person name="Quandt C.A."/>
            <person name="Barry K."/>
            <person name="Liu P."/>
            <person name="Grigoriev I."/>
            <person name="Longcore J.E."/>
            <person name="James T.Y."/>
        </authorList>
    </citation>
    <scope>NUCLEOTIDE SEQUENCE</scope>
    <source>
        <strain evidence="2">JEL0318</strain>
    </source>
</reference>
<gene>
    <name evidence="2" type="ORF">HK097_009897</name>
</gene>
<keyword evidence="3" id="KW-1185">Reference proteome</keyword>
<feature type="compositionally biased region" description="Low complexity" evidence="1">
    <location>
        <begin position="1"/>
        <end position="13"/>
    </location>
</feature>
<proteinExistence type="predicted"/>
<evidence type="ECO:0000313" key="2">
    <source>
        <dbReference type="EMBL" id="KAJ3049061.1"/>
    </source>
</evidence>
<accession>A0AAD5SB30</accession>
<feature type="region of interest" description="Disordered" evidence="1">
    <location>
        <begin position="1"/>
        <end position="63"/>
    </location>
</feature>
<dbReference type="Proteomes" id="UP001212841">
    <property type="component" value="Unassembled WGS sequence"/>
</dbReference>
<dbReference type="AlphaFoldDB" id="A0AAD5SB30"/>
<evidence type="ECO:0000256" key="1">
    <source>
        <dbReference type="SAM" id="MobiDB-lite"/>
    </source>
</evidence>
<evidence type="ECO:0000313" key="3">
    <source>
        <dbReference type="Proteomes" id="UP001212841"/>
    </source>
</evidence>
<feature type="compositionally biased region" description="Basic and acidic residues" evidence="1">
    <location>
        <begin position="22"/>
        <end position="37"/>
    </location>
</feature>
<organism evidence="2 3">
    <name type="scientific">Rhizophlyctis rosea</name>
    <dbReference type="NCBI Taxonomy" id="64517"/>
    <lineage>
        <taxon>Eukaryota</taxon>
        <taxon>Fungi</taxon>
        <taxon>Fungi incertae sedis</taxon>
        <taxon>Chytridiomycota</taxon>
        <taxon>Chytridiomycota incertae sedis</taxon>
        <taxon>Chytridiomycetes</taxon>
        <taxon>Rhizophlyctidales</taxon>
        <taxon>Rhizophlyctidaceae</taxon>
        <taxon>Rhizophlyctis</taxon>
    </lineage>
</organism>
<protein>
    <submittedName>
        <fullName evidence="2">Uncharacterized protein</fullName>
    </submittedName>
</protein>
<name>A0AAD5SB30_9FUNG</name>
<sequence length="418" mass="48494">MSTTATITATATTGSPSKKSRKTEYKSTEFVDRRDDSSNPPAASATPTPPPEQQPQAQTKQRMIPPHPLAAALRRPLANGQTHEQWVQTLLKEHAESLSFLSYLASPPSAPVGRVTWLHNITQSYAGVMHADTTEYLNYLQPPKLGDQTDFYKVLNIDPNSTNQEIEMRMLKLNTWFGWFGVGDTQAQYFVDAGYLRFKDKDGYFLDREGRKMQDEREAAMMEDEYFSGDARNYAKRFARLLRETCLAFDTDFSCLSNVAMHADDKQLSAVDRAKKATEDEMNVLNATHSAIILAQLRKHRSYLHLSKEEWTEFIKGQKNGKDIREKFKRWEELYKLLGAYVFFIDCYTFVQQIGDDRRKMLGAWWNDDNRRKIPMEKYEKELTAYVERFMHFEPTGEQEQQLPKKRTYDQMMVDTQM</sequence>
<comment type="caution">
    <text evidence="2">The sequence shown here is derived from an EMBL/GenBank/DDBJ whole genome shotgun (WGS) entry which is preliminary data.</text>
</comment>